<name>A0A5M8AR89_9BURK</name>
<accession>A0A5M8AR89</accession>
<feature type="domain" description="DUF4123" evidence="1">
    <location>
        <begin position="4"/>
        <end position="127"/>
    </location>
</feature>
<keyword evidence="3" id="KW-1185">Reference proteome</keyword>
<gene>
    <name evidence="2" type="ORF">F1599_10460</name>
</gene>
<dbReference type="RefSeq" id="WP_150083020.1">
    <property type="nucleotide sequence ID" value="NZ_VWRN01000030.1"/>
</dbReference>
<comment type="caution">
    <text evidence="2">The sequence shown here is derived from an EMBL/GenBank/DDBJ whole genome shotgun (WGS) entry which is preliminary data.</text>
</comment>
<protein>
    <submittedName>
        <fullName evidence="2">DUF4123 domain-containing protein</fullName>
    </submittedName>
</protein>
<dbReference type="EMBL" id="VWRN01000030">
    <property type="protein sequence ID" value="KAA6125212.1"/>
    <property type="molecule type" value="Genomic_DNA"/>
</dbReference>
<sequence length="290" mass="33659">MRDYVVVDSAQQPDYYRRLDHYRVQYRSLFEGHAEAGFIDIAPLLLDMTELPADISDRVIMDAHRLGRTRPCISLLRSDRSLDDLAIHLRAYHLIGLPGQQRMILRWYDTRILPVWWDIMTSAQRRAFAYGVTEWRYFDRYGEERLLPLSEELIRATATEFAPLRLTESQYNALLTAAETDVVIAHLRDVIRDELRRVPMVALYPFVEAHLTAARQHGLHDLDAQAQYLLLALFTSGGFTQHPIVRERLMRPSIEHAEPFAAWMTQIPDEVWETGPPLWNSAESFGEQGQ</sequence>
<reference evidence="2 3" key="1">
    <citation type="submission" date="2019-09" db="EMBL/GenBank/DDBJ databases">
        <title>Isolation of a novel species in the genus Cupriavidus from patients with sepsis using whole genome sequencing.</title>
        <authorList>
            <person name="Kweon O.J."/>
            <person name="Lee M.-K."/>
        </authorList>
    </citation>
    <scope>NUCLEOTIDE SEQUENCE [LARGE SCALE GENOMIC DNA]</scope>
    <source>
        <strain evidence="2 3">MKL-01</strain>
    </source>
</reference>
<dbReference type="AlphaFoldDB" id="A0A5M8AR89"/>
<proteinExistence type="predicted"/>
<evidence type="ECO:0000313" key="2">
    <source>
        <dbReference type="EMBL" id="KAA6125212.1"/>
    </source>
</evidence>
<dbReference type="Proteomes" id="UP000324324">
    <property type="component" value="Unassembled WGS sequence"/>
</dbReference>
<dbReference type="Pfam" id="PF13503">
    <property type="entry name" value="DUF4123"/>
    <property type="match status" value="1"/>
</dbReference>
<dbReference type="InterPro" id="IPR025391">
    <property type="entry name" value="DUF4123"/>
</dbReference>
<evidence type="ECO:0000259" key="1">
    <source>
        <dbReference type="Pfam" id="PF13503"/>
    </source>
</evidence>
<organism evidence="2 3">
    <name type="scientific">Cupriavidus cauae</name>
    <dbReference type="NCBI Taxonomy" id="2608999"/>
    <lineage>
        <taxon>Bacteria</taxon>
        <taxon>Pseudomonadati</taxon>
        <taxon>Pseudomonadota</taxon>
        <taxon>Betaproteobacteria</taxon>
        <taxon>Burkholderiales</taxon>
        <taxon>Burkholderiaceae</taxon>
        <taxon>Cupriavidus</taxon>
    </lineage>
</organism>
<evidence type="ECO:0000313" key="3">
    <source>
        <dbReference type="Proteomes" id="UP000324324"/>
    </source>
</evidence>